<evidence type="ECO:0000313" key="1">
    <source>
        <dbReference type="EMBL" id="KPA87742.1"/>
    </source>
</evidence>
<keyword evidence="2" id="KW-1185">Reference proteome</keyword>
<evidence type="ECO:0000313" key="2">
    <source>
        <dbReference type="Proteomes" id="UP000037931"/>
    </source>
</evidence>
<accession>A0A0N0VIA9</accession>
<dbReference type="STRING" id="50340.PF66_05693"/>
<name>A0A0N0VIA9_9PSED</name>
<reference evidence="1 2" key="1">
    <citation type="journal article" date="2015" name="PLoS ONE">
        <title>Rice-Infecting Pseudomonas Genomes Are Highly Accessorized and Harbor Multiple Putative Virulence Mechanisms to Cause Sheath Brown Rot.</title>
        <authorList>
            <person name="Quibod I.L."/>
            <person name="Grande G."/>
            <person name="Oreiro E.G."/>
            <person name="Borja F.N."/>
            <person name="Dossa G.S."/>
            <person name="Mauleon R."/>
            <person name="Cruz C.V."/>
            <person name="Oliva R."/>
        </authorList>
    </citation>
    <scope>NUCLEOTIDE SEQUENCE [LARGE SCALE GENOMIC DNA]</scope>
    <source>
        <strain evidence="1 2">IRRI 6609</strain>
    </source>
</reference>
<dbReference type="Proteomes" id="UP000037931">
    <property type="component" value="Unassembled WGS sequence"/>
</dbReference>
<dbReference type="AlphaFoldDB" id="A0A0N0VIA9"/>
<dbReference type="EMBL" id="JSYZ01000026">
    <property type="protein sequence ID" value="KPA87742.1"/>
    <property type="molecule type" value="Genomic_DNA"/>
</dbReference>
<evidence type="ECO:0008006" key="3">
    <source>
        <dbReference type="Google" id="ProtNLM"/>
    </source>
</evidence>
<comment type="caution">
    <text evidence="1">The sequence shown here is derived from an EMBL/GenBank/DDBJ whole genome shotgun (WGS) entry which is preliminary data.</text>
</comment>
<dbReference type="InterPro" id="IPR039563">
    <property type="entry name" value="Peptidase_C39_single_dom"/>
</dbReference>
<proteinExistence type="predicted"/>
<dbReference type="Gene3D" id="3.90.70.10">
    <property type="entry name" value="Cysteine proteinases"/>
    <property type="match status" value="1"/>
</dbReference>
<gene>
    <name evidence="1" type="ORF">PF66_05693</name>
</gene>
<organism evidence="1 2">
    <name type="scientific">Pseudomonas asplenii</name>
    <dbReference type="NCBI Taxonomy" id="53407"/>
    <lineage>
        <taxon>Bacteria</taxon>
        <taxon>Pseudomonadati</taxon>
        <taxon>Pseudomonadota</taxon>
        <taxon>Gammaproteobacteria</taxon>
        <taxon>Pseudomonadales</taxon>
        <taxon>Pseudomonadaceae</taxon>
        <taxon>Pseudomonas</taxon>
    </lineage>
</organism>
<dbReference type="CDD" id="cd02549">
    <property type="entry name" value="Peptidase_C39A"/>
    <property type="match status" value="1"/>
</dbReference>
<protein>
    <recommendedName>
        <fullName evidence="3">Peptidase C39 family protein</fullName>
    </recommendedName>
</protein>
<dbReference type="PATRIC" id="fig|50340.43.peg.3412"/>
<sequence length="248" mass="26809">MIKSPSQSGCAWQLIKRVKMSNGSNHFPVSSRRLLMMGALLLALGGCTSGGGQPPQLQRLPERVELNGVPFFRGEAYQSGPGALASMLAQQGVTVTPGLLDKPLKLPGAEADLQKNMQVLAREYGMVVYPLDAELPALLTQVAAGYPVLVKFNEGRVWSEPRYAVVAGYNRFKRTILLRAGMNRRMPMDFDTFVSAWKGAGGWAVLIQSPTQLPAQVDPQRWLKAADELARAGQEPAAATARKALAGH</sequence>